<evidence type="ECO:0000313" key="10">
    <source>
        <dbReference type="Proteomes" id="UP001518140"/>
    </source>
</evidence>
<evidence type="ECO:0000256" key="5">
    <source>
        <dbReference type="ARBA" id="ARBA00023315"/>
    </source>
</evidence>
<dbReference type="InterPro" id="IPR000089">
    <property type="entry name" value="Biotin_lipoyl"/>
</dbReference>
<dbReference type="Gene3D" id="2.40.50.100">
    <property type="match status" value="1"/>
</dbReference>
<proteinExistence type="inferred from homology"/>
<feature type="region of interest" description="Disordered" evidence="7">
    <location>
        <begin position="135"/>
        <end position="170"/>
    </location>
</feature>
<evidence type="ECO:0000256" key="1">
    <source>
        <dbReference type="ARBA" id="ARBA00001938"/>
    </source>
</evidence>
<keyword evidence="5 6" id="KW-0012">Acyltransferase</keyword>
<evidence type="ECO:0000256" key="6">
    <source>
        <dbReference type="RuleBase" id="RU003423"/>
    </source>
</evidence>
<dbReference type="PANTHER" id="PTHR43178:SF5">
    <property type="entry name" value="LIPOAMIDE ACYLTRANSFERASE COMPONENT OF BRANCHED-CHAIN ALPHA-KETO ACID DEHYDROGENASE COMPLEX, MITOCHONDRIAL"/>
    <property type="match status" value="1"/>
</dbReference>
<dbReference type="Gene3D" id="3.30.559.10">
    <property type="entry name" value="Chloramphenicol acetyltransferase-like domain"/>
    <property type="match status" value="1"/>
</dbReference>
<keyword evidence="4 6" id="KW-0450">Lipoyl</keyword>
<dbReference type="Pfam" id="PF00198">
    <property type="entry name" value="2-oxoacid_dh"/>
    <property type="match status" value="1"/>
</dbReference>
<keyword evidence="3 6" id="KW-0808">Transferase</keyword>
<feature type="domain" description="Peripheral subunit-binding (PSBD)" evidence="8">
    <location>
        <begin position="204"/>
        <end position="241"/>
    </location>
</feature>
<dbReference type="Proteomes" id="UP001518140">
    <property type="component" value="Unassembled WGS sequence"/>
</dbReference>
<sequence>MAPASRKGAAVSSKGRDEVAVEVLLPKIGLTMQEGTIDEWLVPTGTAVSEGDALLRLATDKVDVDVEAEAGGLFHPVVPAGTTVPAGALIGWLLAEGEQPPEPGGAPMASGSGSSGTAAQPMAVESAFDVGGTSAAPALNGNGATPSAHDGHGSAPSAFDGGGTSAPPAIVGNGAAPSGYGGNGSAAPSLNGSAASVGHGGRLLASPNARRVAVEAGVDITAVRGTGPGGRIVSEDVEDFLAAAAASPAAPVPSAAALPGDMVTPVSPLVRRLAKERGIDLSEVNGTGPGGRIRRSDLDAVTTATEPAPVTAAVRRSAVPQPGDVLPLTGMRGTIARRMHASLQEMAQLTHGYEVRMDAVVSLRAQLKEEWADSDLPVPSLNDFLLKAAALALREHPLLNATVREDGIHLLGDIHLGFAVAVPGGLMVPVIEDAVGLPLPEIARRSRTLAEAGREGRISPAQLEGATFVVTSLGGYGVDFFTPVINPGNVAILGVGRLRDGVDWVDDRPLRTQVLTLSLTFDHRAVDGAPAAEYLRTVGELLRKPLRLLV</sequence>
<dbReference type="InterPro" id="IPR004167">
    <property type="entry name" value="PSBD"/>
</dbReference>
<dbReference type="InterPro" id="IPR023213">
    <property type="entry name" value="CAT-like_dom_sf"/>
</dbReference>
<comment type="caution">
    <text evidence="9">The sequence shown here is derived from an EMBL/GenBank/DDBJ whole genome shotgun (WGS) entry which is preliminary data.</text>
</comment>
<evidence type="ECO:0000256" key="2">
    <source>
        <dbReference type="ARBA" id="ARBA00007317"/>
    </source>
</evidence>
<dbReference type="SUPFAM" id="SSF52777">
    <property type="entry name" value="CoA-dependent acyltransferases"/>
    <property type="match status" value="1"/>
</dbReference>
<dbReference type="RefSeq" id="WP_165338104.1">
    <property type="nucleotide sequence ID" value="NZ_JAAKZX010000009.1"/>
</dbReference>
<dbReference type="InterPro" id="IPR001078">
    <property type="entry name" value="2-oxoacid_DH_actylTfrase"/>
</dbReference>
<dbReference type="EMBL" id="JAAKZX010000009">
    <property type="protein sequence ID" value="NGO41454.1"/>
    <property type="molecule type" value="Genomic_DNA"/>
</dbReference>
<evidence type="ECO:0000313" key="9">
    <source>
        <dbReference type="EMBL" id="NGO41454.1"/>
    </source>
</evidence>
<comment type="cofactor">
    <cofactor evidence="1 6">
        <name>(R)-lipoate</name>
        <dbReference type="ChEBI" id="CHEBI:83088"/>
    </cofactor>
</comment>
<reference evidence="9 10" key="1">
    <citation type="submission" date="2020-02" db="EMBL/GenBank/DDBJ databases">
        <title>Whole-genome analyses of novel actinobacteria.</title>
        <authorList>
            <person name="Sahin N."/>
            <person name="Tokatli A."/>
        </authorList>
    </citation>
    <scope>NUCLEOTIDE SEQUENCE [LARGE SCALE GENOMIC DNA]</scope>
    <source>
        <strain evidence="9 10">YC419</strain>
    </source>
</reference>
<evidence type="ECO:0000256" key="3">
    <source>
        <dbReference type="ARBA" id="ARBA00022679"/>
    </source>
</evidence>
<protein>
    <recommendedName>
        <fullName evidence="6">Dihydrolipoamide acetyltransferase component of pyruvate dehydrogenase complex</fullName>
        <ecNumber evidence="6">2.3.1.-</ecNumber>
    </recommendedName>
</protein>
<dbReference type="PANTHER" id="PTHR43178">
    <property type="entry name" value="DIHYDROLIPOAMIDE ACETYLTRANSFERASE COMPONENT OF PYRUVATE DEHYDROGENASE COMPLEX"/>
    <property type="match status" value="1"/>
</dbReference>
<evidence type="ECO:0000256" key="7">
    <source>
        <dbReference type="SAM" id="MobiDB-lite"/>
    </source>
</evidence>
<dbReference type="InterPro" id="IPR011053">
    <property type="entry name" value="Single_hybrid_motif"/>
</dbReference>
<dbReference type="Gene3D" id="4.10.320.10">
    <property type="entry name" value="E3-binding domain"/>
    <property type="match status" value="2"/>
</dbReference>
<feature type="region of interest" description="Disordered" evidence="7">
    <location>
        <begin position="96"/>
        <end position="120"/>
    </location>
</feature>
<dbReference type="PROSITE" id="PS51826">
    <property type="entry name" value="PSBD"/>
    <property type="match status" value="2"/>
</dbReference>
<dbReference type="SUPFAM" id="SSF51230">
    <property type="entry name" value="Single hybrid motif"/>
    <property type="match status" value="1"/>
</dbReference>
<name>A0ABX0DLX8_9ACTN</name>
<evidence type="ECO:0000256" key="4">
    <source>
        <dbReference type="ARBA" id="ARBA00022823"/>
    </source>
</evidence>
<keyword evidence="10" id="KW-1185">Reference proteome</keyword>
<feature type="domain" description="Peripheral subunit-binding (PSBD)" evidence="8">
    <location>
        <begin position="265"/>
        <end position="302"/>
    </location>
</feature>
<dbReference type="SUPFAM" id="SSF47005">
    <property type="entry name" value="Peripheral subunit-binding domain of 2-oxo acid dehydrogenase complex"/>
    <property type="match status" value="2"/>
</dbReference>
<organism evidence="9 10">
    <name type="scientific">Streptomyces ureilyticus</name>
    <dbReference type="NCBI Taxonomy" id="1775131"/>
    <lineage>
        <taxon>Bacteria</taxon>
        <taxon>Bacillati</taxon>
        <taxon>Actinomycetota</taxon>
        <taxon>Actinomycetes</taxon>
        <taxon>Kitasatosporales</taxon>
        <taxon>Streptomycetaceae</taxon>
        <taxon>Streptomyces</taxon>
    </lineage>
</organism>
<dbReference type="InterPro" id="IPR050743">
    <property type="entry name" value="2-oxoacid_DH_E2_comp"/>
</dbReference>
<feature type="compositionally biased region" description="Low complexity" evidence="7">
    <location>
        <begin position="105"/>
        <end position="119"/>
    </location>
</feature>
<comment type="similarity">
    <text evidence="2 6">Belongs to the 2-oxoacid dehydrogenase family.</text>
</comment>
<evidence type="ECO:0000259" key="8">
    <source>
        <dbReference type="PROSITE" id="PS51826"/>
    </source>
</evidence>
<gene>
    <name evidence="9" type="ORF">G6048_04460</name>
</gene>
<dbReference type="InterPro" id="IPR036625">
    <property type="entry name" value="E3-bd_dom_sf"/>
</dbReference>
<dbReference type="EC" id="2.3.1.-" evidence="6"/>
<dbReference type="Pfam" id="PF00364">
    <property type="entry name" value="Biotin_lipoyl"/>
    <property type="match status" value="1"/>
</dbReference>
<dbReference type="CDD" id="cd06849">
    <property type="entry name" value="lipoyl_domain"/>
    <property type="match status" value="1"/>
</dbReference>
<accession>A0ABX0DLX8</accession>
<dbReference type="Pfam" id="PF02817">
    <property type="entry name" value="E3_binding"/>
    <property type="match status" value="2"/>
</dbReference>